<comment type="caution">
    <text evidence="6">The sequence shown here is derived from an EMBL/GenBank/DDBJ whole genome shotgun (WGS) entry which is preliminary data.</text>
</comment>
<reference evidence="6 7" key="1">
    <citation type="journal article" date="2023" name="Commun. Biol.">
        <title>Genome analysis of Parmales, the sister group of diatoms, reveals the evolutionary specialization of diatoms from phago-mixotrophs to photoautotrophs.</title>
        <authorList>
            <person name="Ban H."/>
            <person name="Sato S."/>
            <person name="Yoshikawa S."/>
            <person name="Yamada K."/>
            <person name="Nakamura Y."/>
            <person name="Ichinomiya M."/>
            <person name="Sato N."/>
            <person name="Blanc-Mathieu R."/>
            <person name="Endo H."/>
            <person name="Kuwata A."/>
            <person name="Ogata H."/>
        </authorList>
    </citation>
    <scope>NUCLEOTIDE SEQUENCE [LARGE SCALE GENOMIC DNA]</scope>
</reference>
<dbReference type="Proteomes" id="UP001165060">
    <property type="component" value="Unassembled WGS sequence"/>
</dbReference>
<protein>
    <submittedName>
        <fullName evidence="6">Uncharacterized protein</fullName>
    </submittedName>
</protein>
<proteinExistence type="predicted"/>
<dbReference type="PANTHER" id="PTHR13531">
    <property type="entry name" value="GEO07735P1-RELATED-RELATED"/>
    <property type="match status" value="1"/>
</dbReference>
<comment type="subcellular location">
    <subcellularLocation>
        <location evidence="1">Membrane</location>
        <topology evidence="1">Multi-pass membrane protein</topology>
    </subcellularLocation>
</comment>
<feature type="transmembrane region" description="Helical" evidence="5">
    <location>
        <begin position="44"/>
        <end position="62"/>
    </location>
</feature>
<keyword evidence="4 5" id="KW-0472">Membrane</keyword>
<feature type="transmembrane region" description="Helical" evidence="5">
    <location>
        <begin position="113"/>
        <end position="137"/>
    </location>
</feature>
<keyword evidence="7" id="KW-1185">Reference proteome</keyword>
<evidence type="ECO:0000256" key="2">
    <source>
        <dbReference type="ARBA" id="ARBA00022692"/>
    </source>
</evidence>
<evidence type="ECO:0000256" key="3">
    <source>
        <dbReference type="ARBA" id="ARBA00022989"/>
    </source>
</evidence>
<keyword evidence="3 5" id="KW-1133">Transmembrane helix</keyword>
<dbReference type="EMBL" id="BRYB01002185">
    <property type="protein sequence ID" value="GMI40883.1"/>
    <property type="molecule type" value="Genomic_DNA"/>
</dbReference>
<name>A0ABQ6N4U4_9STRA</name>
<keyword evidence="2 5" id="KW-0812">Transmembrane</keyword>
<evidence type="ECO:0000313" key="6">
    <source>
        <dbReference type="EMBL" id="GMI40883.1"/>
    </source>
</evidence>
<evidence type="ECO:0000256" key="4">
    <source>
        <dbReference type="ARBA" id="ARBA00023136"/>
    </source>
</evidence>
<feature type="transmembrane region" description="Helical" evidence="5">
    <location>
        <begin position="12"/>
        <end position="38"/>
    </location>
</feature>
<feature type="transmembrane region" description="Helical" evidence="5">
    <location>
        <begin position="83"/>
        <end position="107"/>
    </location>
</feature>
<evidence type="ECO:0000256" key="5">
    <source>
        <dbReference type="SAM" id="Phobius"/>
    </source>
</evidence>
<gene>
    <name evidence="6" type="ORF">TeGR_g12975</name>
</gene>
<dbReference type="PANTHER" id="PTHR13531:SF0">
    <property type="entry name" value="GEO07735P1-RELATED"/>
    <property type="match status" value="1"/>
</dbReference>
<organism evidence="6 7">
    <name type="scientific">Tetraparma gracilis</name>
    <dbReference type="NCBI Taxonomy" id="2962635"/>
    <lineage>
        <taxon>Eukaryota</taxon>
        <taxon>Sar</taxon>
        <taxon>Stramenopiles</taxon>
        <taxon>Ochrophyta</taxon>
        <taxon>Bolidophyceae</taxon>
        <taxon>Parmales</taxon>
        <taxon>Triparmaceae</taxon>
        <taxon>Tetraparma</taxon>
    </lineage>
</organism>
<evidence type="ECO:0000313" key="7">
    <source>
        <dbReference type="Proteomes" id="UP001165060"/>
    </source>
</evidence>
<dbReference type="InterPro" id="IPR019184">
    <property type="entry name" value="Uncharacterised_TM-17"/>
</dbReference>
<accession>A0ABQ6N4U4</accession>
<dbReference type="Pfam" id="PF09799">
    <property type="entry name" value="Transmemb_17"/>
    <property type="match status" value="1"/>
</dbReference>
<evidence type="ECO:0000256" key="1">
    <source>
        <dbReference type="ARBA" id="ARBA00004141"/>
    </source>
</evidence>
<sequence length="142" mass="16487">MEDYGKQILSSLPLQILLFFNSYYSTVFFIVSFFLHLYKSYHYHYPYAAFQWEMAMLFLLAFMEMCRITLASRGNKTEQIPPLVWSIALAFPMIVGFAFLLTIQTYVLRLDVVLNVVALSFTSVETVLSIFTMASFYRGFTG</sequence>